<protein>
    <submittedName>
        <fullName evidence="1">Uncharacterized protein</fullName>
    </submittedName>
</protein>
<keyword evidence="2" id="KW-1185">Reference proteome</keyword>
<accession>A0AAD7HZZ4</accession>
<name>A0AAD7HZZ4_9AGAR</name>
<proteinExistence type="predicted"/>
<gene>
    <name evidence="1" type="ORF">DFH07DRAFT_781072</name>
</gene>
<sequence>MSTQPDSSQLAIVADKIPRCPRVEYPADDSVPELISGEDDDMVPQCVSNDVERAVVLYKAPAVLATRAIIAEHVLRAIRALRFVGYDSGFQLRQRRLSAVPGCQHTDGESIEREWSSIAPIVPAYAVPGFTPEERKGTEECVGVGKVFKFAISGPLQTCDFIGAVSRV</sequence>
<dbReference type="Proteomes" id="UP001215280">
    <property type="component" value="Unassembled WGS sequence"/>
</dbReference>
<comment type="caution">
    <text evidence="1">The sequence shown here is derived from an EMBL/GenBank/DDBJ whole genome shotgun (WGS) entry which is preliminary data.</text>
</comment>
<dbReference type="EMBL" id="JARJLG010000179">
    <property type="protein sequence ID" value="KAJ7731902.1"/>
    <property type="molecule type" value="Genomic_DNA"/>
</dbReference>
<dbReference type="AlphaFoldDB" id="A0AAD7HZZ4"/>
<evidence type="ECO:0000313" key="2">
    <source>
        <dbReference type="Proteomes" id="UP001215280"/>
    </source>
</evidence>
<organism evidence="1 2">
    <name type="scientific">Mycena maculata</name>
    <dbReference type="NCBI Taxonomy" id="230809"/>
    <lineage>
        <taxon>Eukaryota</taxon>
        <taxon>Fungi</taxon>
        <taxon>Dikarya</taxon>
        <taxon>Basidiomycota</taxon>
        <taxon>Agaricomycotina</taxon>
        <taxon>Agaricomycetes</taxon>
        <taxon>Agaricomycetidae</taxon>
        <taxon>Agaricales</taxon>
        <taxon>Marasmiineae</taxon>
        <taxon>Mycenaceae</taxon>
        <taxon>Mycena</taxon>
    </lineage>
</organism>
<reference evidence="1" key="1">
    <citation type="submission" date="2023-03" db="EMBL/GenBank/DDBJ databases">
        <title>Massive genome expansion in bonnet fungi (Mycena s.s.) driven by repeated elements and novel gene families across ecological guilds.</title>
        <authorList>
            <consortium name="Lawrence Berkeley National Laboratory"/>
            <person name="Harder C.B."/>
            <person name="Miyauchi S."/>
            <person name="Viragh M."/>
            <person name="Kuo A."/>
            <person name="Thoen E."/>
            <person name="Andreopoulos B."/>
            <person name="Lu D."/>
            <person name="Skrede I."/>
            <person name="Drula E."/>
            <person name="Henrissat B."/>
            <person name="Morin E."/>
            <person name="Kohler A."/>
            <person name="Barry K."/>
            <person name="LaButti K."/>
            <person name="Morin E."/>
            <person name="Salamov A."/>
            <person name="Lipzen A."/>
            <person name="Mereny Z."/>
            <person name="Hegedus B."/>
            <person name="Baldrian P."/>
            <person name="Stursova M."/>
            <person name="Weitz H."/>
            <person name="Taylor A."/>
            <person name="Grigoriev I.V."/>
            <person name="Nagy L.G."/>
            <person name="Martin F."/>
            <person name="Kauserud H."/>
        </authorList>
    </citation>
    <scope>NUCLEOTIDE SEQUENCE</scope>
    <source>
        <strain evidence="1">CBHHK188m</strain>
    </source>
</reference>
<evidence type="ECO:0000313" key="1">
    <source>
        <dbReference type="EMBL" id="KAJ7731902.1"/>
    </source>
</evidence>